<comment type="cofactor">
    <cofactor evidence="5">
        <name>FAD</name>
        <dbReference type="ChEBI" id="CHEBI:57692"/>
    </cofactor>
    <text evidence="5">Binds 1 FAD per subunit.</text>
</comment>
<evidence type="ECO:0000256" key="4">
    <source>
        <dbReference type="PIRSR" id="PIRSR000350-2"/>
    </source>
</evidence>
<evidence type="ECO:0000259" key="7">
    <source>
        <dbReference type="Pfam" id="PF02852"/>
    </source>
</evidence>
<name>C5T2D0_ACIDE</name>
<dbReference type="GO" id="GO:0003955">
    <property type="term" value="F:NAD(P)H dehydrogenase (quinone) activity"/>
    <property type="evidence" value="ECO:0007669"/>
    <property type="project" value="TreeGrafter"/>
</dbReference>
<dbReference type="PANTHER" id="PTHR43014">
    <property type="entry name" value="MERCURIC REDUCTASE"/>
    <property type="match status" value="1"/>
</dbReference>
<dbReference type="InterPro" id="IPR023753">
    <property type="entry name" value="FAD/NAD-binding_dom"/>
</dbReference>
<organism evidence="9 10">
    <name type="scientific">Acidovorax delafieldii 2AN</name>
    <dbReference type="NCBI Taxonomy" id="573060"/>
    <lineage>
        <taxon>Bacteria</taxon>
        <taxon>Pseudomonadati</taxon>
        <taxon>Pseudomonadota</taxon>
        <taxon>Betaproteobacteria</taxon>
        <taxon>Burkholderiales</taxon>
        <taxon>Comamonadaceae</taxon>
        <taxon>Acidovorax</taxon>
    </lineage>
</organism>
<dbReference type="SUPFAM" id="SSF51905">
    <property type="entry name" value="FAD/NAD(P)-binding domain"/>
    <property type="match status" value="1"/>
</dbReference>
<feature type="disulfide bond" description="Redox-active" evidence="6">
    <location>
        <begin position="42"/>
        <end position="47"/>
    </location>
</feature>
<feature type="binding site" evidence="5">
    <location>
        <begin position="176"/>
        <end position="183"/>
    </location>
    <ligand>
        <name>NAD(+)</name>
        <dbReference type="ChEBI" id="CHEBI:57540"/>
    </ligand>
</feature>
<keyword evidence="3 5" id="KW-0274">FAD</keyword>
<reference evidence="9 10" key="1">
    <citation type="submission" date="2009-05" db="EMBL/GenBank/DDBJ databases">
        <title>The draft genome of Acidovorax delafieldii 2AN.</title>
        <authorList>
            <consortium name="US DOE Joint Genome Institute (JGI-PGF)"/>
            <person name="Lucas S."/>
            <person name="Copeland A."/>
            <person name="Lapidus A."/>
            <person name="Glavina del Rio T."/>
            <person name="Tice H."/>
            <person name="Bruce D."/>
            <person name="Goodwin L."/>
            <person name="Pitluck S."/>
            <person name="Larimer F."/>
            <person name="Land M.L."/>
            <person name="Hauser L."/>
            <person name="Shelobolina E.S."/>
            <person name="Picardal F."/>
            <person name="Roden E."/>
            <person name="Emerson D."/>
        </authorList>
    </citation>
    <scope>NUCLEOTIDE SEQUENCE [LARGE SCALE GENOMIC DNA]</scope>
    <source>
        <strain evidence="9 10">2AN</strain>
    </source>
</reference>
<dbReference type="PANTHER" id="PTHR43014:SF4">
    <property type="entry name" value="PYRIDINE NUCLEOTIDE-DISULFIDE OXIDOREDUCTASE RCLA-RELATED"/>
    <property type="match status" value="1"/>
</dbReference>
<keyword evidence="5" id="KW-0520">NAD</keyword>
<sequence length="471" mass="49860">MSQPLDTLIIGAGTAGLAALREVRKRTDRFLIVNEGPWGTTCARVGCMPSKALIEAANAFHRRHAFADFGLRGADTVEADIAAVLERVRKLRDGFAKGARQATSRLGPACITGRATVLDPHTVDIDGRRHSTRSIIIATGSRPRVPDAWLAFGERMLTTDTLFEQPTLGPRVAVIGMGAVGVEIAQALARLGLEVAAFTTDDTVAGLKDPALNAELMAVLKEDVVLHTGAPADLREVPGGIEVRSGPNRVVVDQVIAAMGRVPNIECLGLENLGEPLDPHGMPAVNPQTLQIGNLPVYLAGDANAQVPLLHEATDEGHIAGMNALAETPTRFQRRTPLSIVFCDPQVAVVGKPLAGLEAAEVATGAASFEDQGRARAALRNRGLLHVHADRSTGRLLGAEMCAPDGEHLAHLLALAVHRKLTVHEMLGMPFYHPVLEEGLRSALRDAARQLPGSPDSDLASCMALGVPALE</sequence>
<dbReference type="NCBIfam" id="NF004939">
    <property type="entry name" value="PRK06292.1-1"/>
    <property type="match status" value="1"/>
</dbReference>
<dbReference type="Proteomes" id="UP000003856">
    <property type="component" value="Unassembled WGS sequence"/>
</dbReference>
<keyword evidence="10" id="KW-1185">Reference proteome</keyword>
<accession>C5T2D0</accession>
<dbReference type="PRINTS" id="PR00368">
    <property type="entry name" value="FADPNR"/>
</dbReference>
<gene>
    <name evidence="9" type="ORF">AcdelDRAFT_1060</name>
</gene>
<protein>
    <submittedName>
        <fullName evidence="9">Pyridine nucleotide-disulphide oxidoreductase dimerisation region</fullName>
    </submittedName>
</protein>
<evidence type="ECO:0000313" key="9">
    <source>
        <dbReference type="EMBL" id="EER61397.1"/>
    </source>
</evidence>
<feature type="domain" description="FAD/NAD(P)-binding" evidence="8">
    <location>
        <begin position="6"/>
        <end position="317"/>
    </location>
</feature>
<keyword evidence="2" id="KW-0285">Flavoprotein</keyword>
<feature type="active site" description="Proton acceptor" evidence="4">
    <location>
        <position position="433"/>
    </location>
</feature>
<feature type="binding site" evidence="5">
    <location>
        <position position="51"/>
    </location>
    <ligand>
        <name>FAD</name>
        <dbReference type="ChEBI" id="CHEBI:57692"/>
    </ligand>
</feature>
<dbReference type="EMBL" id="ACQT01000018">
    <property type="protein sequence ID" value="EER61397.1"/>
    <property type="molecule type" value="Genomic_DNA"/>
</dbReference>
<evidence type="ECO:0000256" key="3">
    <source>
        <dbReference type="ARBA" id="ARBA00022827"/>
    </source>
</evidence>
<feature type="binding site" evidence="5">
    <location>
        <position position="260"/>
    </location>
    <ligand>
        <name>NAD(+)</name>
        <dbReference type="ChEBI" id="CHEBI:57540"/>
    </ligand>
</feature>
<evidence type="ECO:0000256" key="5">
    <source>
        <dbReference type="PIRSR" id="PIRSR000350-3"/>
    </source>
</evidence>
<dbReference type="OrthoDB" id="178496at2"/>
<evidence type="ECO:0000256" key="2">
    <source>
        <dbReference type="ARBA" id="ARBA00022630"/>
    </source>
</evidence>
<dbReference type="GO" id="GO:0050660">
    <property type="term" value="F:flavin adenine dinucleotide binding"/>
    <property type="evidence" value="ECO:0007669"/>
    <property type="project" value="TreeGrafter"/>
</dbReference>
<dbReference type="Pfam" id="PF02852">
    <property type="entry name" value="Pyr_redox_dim"/>
    <property type="match status" value="1"/>
</dbReference>
<dbReference type="InterPro" id="IPR004099">
    <property type="entry name" value="Pyr_nucl-diS_OxRdtase_dimer"/>
</dbReference>
<dbReference type="PRINTS" id="PR00411">
    <property type="entry name" value="PNDRDTASEI"/>
</dbReference>
<proteinExistence type="inferred from homology"/>
<keyword evidence="5" id="KW-0547">Nucleotide-binding</keyword>
<dbReference type="AlphaFoldDB" id="C5T2D0"/>
<comment type="similarity">
    <text evidence="1">Belongs to the class-I pyridine nucleotide-disulfide oxidoreductase family.</text>
</comment>
<dbReference type="PIRSF" id="PIRSF000350">
    <property type="entry name" value="Mercury_reductase_MerA"/>
    <property type="match status" value="1"/>
</dbReference>
<dbReference type="InterPro" id="IPR001100">
    <property type="entry name" value="Pyr_nuc-diS_OxRdtase"/>
</dbReference>
<comment type="caution">
    <text evidence="9">The sequence shown here is derived from an EMBL/GenBank/DDBJ whole genome shotgun (WGS) entry which is preliminary data.</text>
</comment>
<evidence type="ECO:0000256" key="1">
    <source>
        <dbReference type="ARBA" id="ARBA00007532"/>
    </source>
</evidence>
<dbReference type="PATRIC" id="fig|573060.9.peg.4153"/>
<feature type="binding site" evidence="5">
    <location>
        <begin position="139"/>
        <end position="141"/>
    </location>
    <ligand>
        <name>FAD</name>
        <dbReference type="ChEBI" id="CHEBI:57692"/>
    </ligand>
</feature>
<dbReference type="InterPro" id="IPR036188">
    <property type="entry name" value="FAD/NAD-bd_sf"/>
</dbReference>
<feature type="binding site" evidence="5">
    <location>
        <position position="302"/>
    </location>
    <ligand>
        <name>FAD</name>
        <dbReference type="ChEBI" id="CHEBI:57692"/>
    </ligand>
</feature>
<dbReference type="InterPro" id="IPR016156">
    <property type="entry name" value="FAD/NAD-linked_Rdtase_dimer_sf"/>
</dbReference>
<evidence type="ECO:0000256" key="6">
    <source>
        <dbReference type="PIRSR" id="PIRSR000350-4"/>
    </source>
</evidence>
<dbReference type="Gene3D" id="3.50.50.60">
    <property type="entry name" value="FAD/NAD(P)-binding domain"/>
    <property type="match status" value="2"/>
</dbReference>
<evidence type="ECO:0000259" key="8">
    <source>
        <dbReference type="Pfam" id="PF07992"/>
    </source>
</evidence>
<dbReference type="Gene3D" id="3.30.390.30">
    <property type="match status" value="1"/>
</dbReference>
<dbReference type="SUPFAM" id="SSF55424">
    <property type="entry name" value="FAD/NAD-linked reductases, dimerisation (C-terminal) domain"/>
    <property type="match status" value="1"/>
</dbReference>
<evidence type="ECO:0000313" key="10">
    <source>
        <dbReference type="Proteomes" id="UP000003856"/>
    </source>
</evidence>
<dbReference type="RefSeq" id="WP_005794132.1">
    <property type="nucleotide sequence ID" value="NZ_ACQT01000018.1"/>
</dbReference>
<dbReference type="Pfam" id="PF07992">
    <property type="entry name" value="Pyr_redox_2"/>
    <property type="match status" value="1"/>
</dbReference>
<feature type="domain" description="Pyridine nucleotide-disulphide oxidoreductase dimerisation" evidence="7">
    <location>
        <begin position="339"/>
        <end position="442"/>
    </location>
</feature>